<name>A0A1H4S7V4_TSUTY</name>
<dbReference type="STRING" id="57704.SAMN04489793_2204"/>
<evidence type="ECO:0000256" key="2">
    <source>
        <dbReference type="ARBA" id="ARBA00023015"/>
    </source>
</evidence>
<evidence type="ECO:0000313" key="7">
    <source>
        <dbReference type="Proteomes" id="UP000182241"/>
    </source>
</evidence>
<feature type="domain" description="HTH lysR-type" evidence="5">
    <location>
        <begin position="11"/>
        <end position="63"/>
    </location>
</feature>
<dbReference type="SUPFAM" id="SSF46785">
    <property type="entry name" value="Winged helix' DNA-binding domain"/>
    <property type="match status" value="1"/>
</dbReference>
<dbReference type="Pfam" id="PF00126">
    <property type="entry name" value="HTH_1"/>
    <property type="match status" value="1"/>
</dbReference>
<keyword evidence="4" id="KW-0804">Transcription</keyword>
<proteinExistence type="inferred from homology"/>
<evidence type="ECO:0000256" key="4">
    <source>
        <dbReference type="ARBA" id="ARBA00023163"/>
    </source>
</evidence>
<dbReference type="GO" id="GO:0003677">
    <property type="term" value="F:DNA binding"/>
    <property type="evidence" value="ECO:0007669"/>
    <property type="project" value="UniProtKB-KW"/>
</dbReference>
<dbReference type="InterPro" id="IPR000847">
    <property type="entry name" value="LysR_HTH_N"/>
</dbReference>
<dbReference type="Pfam" id="PF03466">
    <property type="entry name" value="LysR_substrate"/>
    <property type="match status" value="1"/>
</dbReference>
<organism evidence="6 7">
    <name type="scientific">Tsukamurella tyrosinosolvens</name>
    <dbReference type="NCBI Taxonomy" id="57704"/>
    <lineage>
        <taxon>Bacteria</taxon>
        <taxon>Bacillati</taxon>
        <taxon>Actinomycetota</taxon>
        <taxon>Actinomycetes</taxon>
        <taxon>Mycobacteriales</taxon>
        <taxon>Tsukamurellaceae</taxon>
        <taxon>Tsukamurella</taxon>
    </lineage>
</organism>
<keyword evidence="7" id="KW-1185">Reference proteome</keyword>
<dbReference type="PANTHER" id="PTHR30579:SF7">
    <property type="entry name" value="HTH-TYPE TRANSCRIPTIONAL REGULATOR LRHA-RELATED"/>
    <property type="match status" value="1"/>
</dbReference>
<accession>A0A1H4S7V4</accession>
<dbReference type="PROSITE" id="PS50931">
    <property type="entry name" value="HTH_LYSR"/>
    <property type="match status" value="1"/>
</dbReference>
<keyword evidence="2" id="KW-0805">Transcription regulation</keyword>
<evidence type="ECO:0000256" key="1">
    <source>
        <dbReference type="ARBA" id="ARBA00009437"/>
    </source>
</evidence>
<dbReference type="EMBL" id="FNSA01000003">
    <property type="protein sequence ID" value="SEC40306.1"/>
    <property type="molecule type" value="Genomic_DNA"/>
</dbReference>
<dbReference type="RefSeq" id="WP_068742156.1">
    <property type="nucleotide sequence ID" value="NZ_CBDRGN010000001.1"/>
</dbReference>
<evidence type="ECO:0000256" key="3">
    <source>
        <dbReference type="ARBA" id="ARBA00023125"/>
    </source>
</evidence>
<dbReference type="Gene3D" id="3.40.190.10">
    <property type="entry name" value="Periplasmic binding protein-like II"/>
    <property type="match status" value="2"/>
</dbReference>
<protein>
    <submittedName>
        <fullName evidence="6">DNA-binding transcriptional regulator, LysR family</fullName>
    </submittedName>
</protein>
<dbReference type="Gene3D" id="1.10.10.10">
    <property type="entry name" value="Winged helix-like DNA-binding domain superfamily/Winged helix DNA-binding domain"/>
    <property type="match status" value="1"/>
</dbReference>
<dbReference type="AlphaFoldDB" id="A0A1H4S7V4"/>
<dbReference type="InterPro" id="IPR005119">
    <property type="entry name" value="LysR_subst-bd"/>
</dbReference>
<dbReference type="InterPro" id="IPR036388">
    <property type="entry name" value="WH-like_DNA-bd_sf"/>
</dbReference>
<dbReference type="InterPro" id="IPR036390">
    <property type="entry name" value="WH_DNA-bd_sf"/>
</dbReference>
<dbReference type="OrthoDB" id="9803735at2"/>
<dbReference type="InterPro" id="IPR050176">
    <property type="entry name" value="LTTR"/>
</dbReference>
<gene>
    <name evidence="6" type="ORF">SAMN04489793_2204</name>
</gene>
<comment type="similarity">
    <text evidence="1">Belongs to the LysR transcriptional regulatory family.</text>
</comment>
<evidence type="ECO:0000313" key="6">
    <source>
        <dbReference type="EMBL" id="SEC40306.1"/>
    </source>
</evidence>
<dbReference type="PANTHER" id="PTHR30579">
    <property type="entry name" value="TRANSCRIPTIONAL REGULATOR"/>
    <property type="match status" value="1"/>
</dbReference>
<dbReference type="SUPFAM" id="SSF53850">
    <property type="entry name" value="Periplasmic binding protein-like II"/>
    <property type="match status" value="1"/>
</dbReference>
<keyword evidence="3 6" id="KW-0238">DNA-binding</keyword>
<reference evidence="7" key="1">
    <citation type="submission" date="2016-10" db="EMBL/GenBank/DDBJ databases">
        <authorList>
            <person name="Varghese N."/>
            <person name="Submissions S."/>
        </authorList>
    </citation>
    <scope>NUCLEOTIDE SEQUENCE [LARGE SCALE GENOMIC DNA]</scope>
    <source>
        <strain evidence="7">DSM 44234</strain>
    </source>
</reference>
<dbReference type="Proteomes" id="UP000182241">
    <property type="component" value="Unassembled WGS sequence"/>
</dbReference>
<sequence length="284" mass="29795">MAEPILDIVPLRSVVAIARCGGVHRAAEALHLTQSTVSAHLRRLEKSTGGTIVEKAGRGIRFTDHGNRLLGHAQTILDAHDTAVHALASPTTRTLSVAATEHGADRLIPELSRGFGTLPGGWSAQFRFDRSAQIAGAVERGLADVAVFLAPLDHPDAVGPIALHWYATREWRRPDDAVPVLLFDDPCVLRAPAADALARNGIDYVVAAEAANLAGLYSAARSGLGVTLLPAIDATDGLVAVDTMPAMPPIALAVSVGARVPEPVRAAVRRAAASLTRDDQAERA</sequence>
<evidence type="ECO:0000259" key="5">
    <source>
        <dbReference type="PROSITE" id="PS50931"/>
    </source>
</evidence>
<dbReference type="GO" id="GO:0003700">
    <property type="term" value="F:DNA-binding transcription factor activity"/>
    <property type="evidence" value="ECO:0007669"/>
    <property type="project" value="InterPro"/>
</dbReference>